<gene>
    <name evidence="5" type="ORF">PDENDC454_18948</name>
</gene>
<dbReference type="EMBL" id="AHKH01000060">
    <property type="protein sequence ID" value="EHQ60682.1"/>
    <property type="molecule type" value="Genomic_DNA"/>
</dbReference>
<keyword evidence="1" id="KW-0805">Transcription regulation</keyword>
<keyword evidence="6" id="KW-1185">Reference proteome</keyword>
<dbReference type="Gene3D" id="1.10.10.60">
    <property type="entry name" value="Homeodomain-like"/>
    <property type="match status" value="1"/>
</dbReference>
<dbReference type="AlphaFoldDB" id="H3SJR2"/>
<dbReference type="GO" id="GO:0000976">
    <property type="term" value="F:transcription cis-regulatory region binding"/>
    <property type="evidence" value="ECO:0007669"/>
    <property type="project" value="TreeGrafter"/>
</dbReference>
<dbReference type="PANTHER" id="PTHR47894">
    <property type="entry name" value="HTH-TYPE TRANSCRIPTIONAL REGULATOR GADX"/>
    <property type="match status" value="1"/>
</dbReference>
<dbReference type="Pfam" id="PF12625">
    <property type="entry name" value="Arabinose_bd"/>
    <property type="match status" value="1"/>
</dbReference>
<evidence type="ECO:0000313" key="5">
    <source>
        <dbReference type="EMBL" id="EHQ60682.1"/>
    </source>
</evidence>
<dbReference type="InterPro" id="IPR009057">
    <property type="entry name" value="Homeodomain-like_sf"/>
</dbReference>
<keyword evidence="3" id="KW-0804">Transcription</keyword>
<dbReference type="Pfam" id="PF12833">
    <property type="entry name" value="HTH_18"/>
    <property type="match status" value="1"/>
</dbReference>
<dbReference type="OrthoDB" id="5582699at2"/>
<dbReference type="PANTHER" id="PTHR47894:SF1">
    <property type="entry name" value="HTH-TYPE TRANSCRIPTIONAL REGULATOR VQSM"/>
    <property type="match status" value="1"/>
</dbReference>
<dbReference type="GO" id="GO:0005829">
    <property type="term" value="C:cytosol"/>
    <property type="evidence" value="ECO:0007669"/>
    <property type="project" value="TreeGrafter"/>
</dbReference>
<evidence type="ECO:0000256" key="2">
    <source>
        <dbReference type="ARBA" id="ARBA00023125"/>
    </source>
</evidence>
<name>H3SJR2_9BACL</name>
<dbReference type="InterPro" id="IPR018060">
    <property type="entry name" value="HTH_AraC"/>
</dbReference>
<evidence type="ECO:0000256" key="3">
    <source>
        <dbReference type="ARBA" id="ARBA00023163"/>
    </source>
</evidence>
<evidence type="ECO:0000256" key="1">
    <source>
        <dbReference type="ARBA" id="ARBA00023015"/>
    </source>
</evidence>
<dbReference type="STRING" id="1131935.PDENDC454_18948"/>
<dbReference type="InterPro" id="IPR032687">
    <property type="entry name" value="AraC-type_N"/>
</dbReference>
<dbReference type="PROSITE" id="PS01124">
    <property type="entry name" value="HTH_ARAC_FAMILY_2"/>
    <property type="match status" value="1"/>
</dbReference>
<sequence length="337" mass="38618">MKSQGIAISMVYPIMKTIVNKGYEIENYCRYASFDSSLLQEVEARITDEELERLMIAAAEFTQDDHFGLHQGQMVEPADLGVLGYVMLHSTTIADALTAYQRYNVILCHAFNLEWTVERDDVLIRLFLQHSGRMSRHCIEDMASSLYHLLGRLSNRRISLHEIQYTHDAPADTQPYLPVFGRVPRFGGTDNVLRMSKDVLNYPVMYSDSKLLEVFETLAQETKDELAQASAFSDQVVQWMITCVPSFFPTLQQTAEYFGFSARTLQNKLKAENTSFNELSIRVRKELAMCYLKKRKYSVGDIAYLLSFSEPSAFHNAFKKWTGLTPGQYRSSVNRQS</sequence>
<evidence type="ECO:0000313" key="6">
    <source>
        <dbReference type="Proteomes" id="UP000003900"/>
    </source>
</evidence>
<proteinExistence type="predicted"/>
<dbReference type="GO" id="GO:0003700">
    <property type="term" value="F:DNA-binding transcription factor activity"/>
    <property type="evidence" value="ECO:0007669"/>
    <property type="project" value="InterPro"/>
</dbReference>
<dbReference type="RefSeq" id="WP_006678285.1">
    <property type="nucleotide sequence ID" value="NZ_AHKH01000060.1"/>
</dbReference>
<feature type="domain" description="HTH araC/xylS-type" evidence="4">
    <location>
        <begin position="234"/>
        <end position="332"/>
    </location>
</feature>
<protein>
    <submittedName>
        <fullName evidence="5">Transcriptional regulator</fullName>
    </submittedName>
</protein>
<dbReference type="Proteomes" id="UP000003900">
    <property type="component" value="Unassembled WGS sequence"/>
</dbReference>
<keyword evidence="2" id="KW-0238">DNA-binding</keyword>
<organism evidence="5 6">
    <name type="scientific">Paenibacillus dendritiformis C454</name>
    <dbReference type="NCBI Taxonomy" id="1131935"/>
    <lineage>
        <taxon>Bacteria</taxon>
        <taxon>Bacillati</taxon>
        <taxon>Bacillota</taxon>
        <taxon>Bacilli</taxon>
        <taxon>Bacillales</taxon>
        <taxon>Paenibacillaceae</taxon>
        <taxon>Paenibacillus</taxon>
    </lineage>
</organism>
<dbReference type="PATRIC" id="fig|1131935.3.peg.3934"/>
<evidence type="ECO:0000259" key="4">
    <source>
        <dbReference type="PROSITE" id="PS01124"/>
    </source>
</evidence>
<dbReference type="SUPFAM" id="SSF46689">
    <property type="entry name" value="Homeodomain-like"/>
    <property type="match status" value="1"/>
</dbReference>
<reference evidence="5 6" key="1">
    <citation type="journal article" date="2012" name="J. Bacteriol.">
        <title>Genome Sequence of the Pattern-Forming Social Bacterium Paenibacillus dendritiformis C454 Chiral Morphotype.</title>
        <authorList>
            <person name="Sirota-Madi A."/>
            <person name="Olender T."/>
            <person name="Helman Y."/>
            <person name="Brainis I."/>
            <person name="Finkelshtein A."/>
            <person name="Roth D."/>
            <person name="Hagai E."/>
            <person name="Leshkowitz D."/>
            <person name="Brodsky L."/>
            <person name="Galatenko V."/>
            <person name="Nikolaev V."/>
            <person name="Gutnick D.L."/>
            <person name="Lancet D."/>
            <person name="Ben-Jacob E."/>
        </authorList>
    </citation>
    <scope>NUCLEOTIDE SEQUENCE [LARGE SCALE GENOMIC DNA]</scope>
    <source>
        <strain evidence="5 6">C454</strain>
    </source>
</reference>
<comment type="caution">
    <text evidence="5">The sequence shown here is derived from an EMBL/GenBank/DDBJ whole genome shotgun (WGS) entry which is preliminary data.</text>
</comment>
<accession>H3SJR2</accession>
<dbReference type="SMART" id="SM00342">
    <property type="entry name" value="HTH_ARAC"/>
    <property type="match status" value="1"/>
</dbReference>